<keyword evidence="1" id="KW-1133">Transmembrane helix</keyword>
<keyword evidence="4" id="KW-1185">Reference proteome</keyword>
<feature type="domain" description="J" evidence="2">
    <location>
        <begin position="5"/>
        <end position="79"/>
    </location>
</feature>
<dbReference type="PANTHER" id="PTHR43948">
    <property type="entry name" value="DNAJ HOMOLOG SUBFAMILY B"/>
    <property type="match status" value="1"/>
</dbReference>
<sequence length="134" mass="14763">MEGNEARRVLGFAPNSRPTPSEVKAAYKKRIWESHPDLFPAHEKPQAETRFKLISQAYACLLSGGRGDALNSAEYSRVVRTGVPRASGGRKNHPLIKVPFILIILGTAALGGLNAARAYKRQKKDYPSHNPFLP</sequence>
<protein>
    <recommendedName>
        <fullName evidence="2">J domain-containing protein</fullName>
    </recommendedName>
</protein>
<dbReference type="InterPro" id="IPR036869">
    <property type="entry name" value="J_dom_sf"/>
</dbReference>
<keyword evidence="1" id="KW-0812">Transmembrane</keyword>
<proteinExistence type="predicted"/>
<evidence type="ECO:0000313" key="3">
    <source>
        <dbReference type="EMBL" id="KAK4282613.1"/>
    </source>
</evidence>
<dbReference type="PROSITE" id="PS50076">
    <property type="entry name" value="DNAJ_2"/>
    <property type="match status" value="1"/>
</dbReference>
<name>A0AAE1N3Q8_9FABA</name>
<accession>A0AAE1N3Q8</accession>
<dbReference type="GO" id="GO:0005634">
    <property type="term" value="C:nucleus"/>
    <property type="evidence" value="ECO:0007669"/>
    <property type="project" value="TreeGrafter"/>
</dbReference>
<evidence type="ECO:0000256" key="1">
    <source>
        <dbReference type="SAM" id="Phobius"/>
    </source>
</evidence>
<feature type="transmembrane region" description="Helical" evidence="1">
    <location>
        <begin position="98"/>
        <end position="116"/>
    </location>
</feature>
<evidence type="ECO:0000313" key="4">
    <source>
        <dbReference type="Proteomes" id="UP001293593"/>
    </source>
</evidence>
<dbReference type="GO" id="GO:0005737">
    <property type="term" value="C:cytoplasm"/>
    <property type="evidence" value="ECO:0007669"/>
    <property type="project" value="TreeGrafter"/>
</dbReference>
<dbReference type="Gene3D" id="1.10.287.110">
    <property type="entry name" value="DnaJ domain"/>
    <property type="match status" value="1"/>
</dbReference>
<evidence type="ECO:0000259" key="2">
    <source>
        <dbReference type="PROSITE" id="PS50076"/>
    </source>
</evidence>
<dbReference type="InterPro" id="IPR001623">
    <property type="entry name" value="DnaJ_domain"/>
</dbReference>
<dbReference type="EMBL" id="JAWXYG010000002">
    <property type="protein sequence ID" value="KAK4282613.1"/>
    <property type="molecule type" value="Genomic_DNA"/>
</dbReference>
<dbReference type="CDD" id="cd06257">
    <property type="entry name" value="DnaJ"/>
    <property type="match status" value="1"/>
</dbReference>
<gene>
    <name evidence="3" type="ORF">QN277_013969</name>
</gene>
<dbReference type="GO" id="GO:0051087">
    <property type="term" value="F:protein-folding chaperone binding"/>
    <property type="evidence" value="ECO:0007669"/>
    <property type="project" value="TreeGrafter"/>
</dbReference>
<dbReference type="SUPFAM" id="SSF46565">
    <property type="entry name" value="Chaperone J-domain"/>
    <property type="match status" value="1"/>
</dbReference>
<dbReference type="Pfam" id="PF00226">
    <property type="entry name" value="DnaJ"/>
    <property type="match status" value="1"/>
</dbReference>
<dbReference type="AlphaFoldDB" id="A0AAE1N3Q8"/>
<keyword evidence="1" id="KW-0472">Membrane</keyword>
<dbReference type="PANTHER" id="PTHR43948:SF14">
    <property type="entry name" value="PROTEIN DNAJ, PUTATIVE-RELATED"/>
    <property type="match status" value="1"/>
</dbReference>
<comment type="caution">
    <text evidence="3">The sequence shown here is derived from an EMBL/GenBank/DDBJ whole genome shotgun (WGS) entry which is preliminary data.</text>
</comment>
<dbReference type="GO" id="GO:0044183">
    <property type="term" value="F:protein folding chaperone"/>
    <property type="evidence" value="ECO:0007669"/>
    <property type="project" value="TreeGrafter"/>
</dbReference>
<dbReference type="GO" id="GO:0051082">
    <property type="term" value="F:unfolded protein binding"/>
    <property type="evidence" value="ECO:0007669"/>
    <property type="project" value="TreeGrafter"/>
</dbReference>
<organism evidence="3 4">
    <name type="scientific">Acacia crassicarpa</name>
    <name type="common">northern wattle</name>
    <dbReference type="NCBI Taxonomy" id="499986"/>
    <lineage>
        <taxon>Eukaryota</taxon>
        <taxon>Viridiplantae</taxon>
        <taxon>Streptophyta</taxon>
        <taxon>Embryophyta</taxon>
        <taxon>Tracheophyta</taxon>
        <taxon>Spermatophyta</taxon>
        <taxon>Magnoliopsida</taxon>
        <taxon>eudicotyledons</taxon>
        <taxon>Gunneridae</taxon>
        <taxon>Pentapetalae</taxon>
        <taxon>rosids</taxon>
        <taxon>fabids</taxon>
        <taxon>Fabales</taxon>
        <taxon>Fabaceae</taxon>
        <taxon>Caesalpinioideae</taxon>
        <taxon>mimosoid clade</taxon>
        <taxon>Acacieae</taxon>
        <taxon>Acacia</taxon>
    </lineage>
</organism>
<reference evidence="3" key="1">
    <citation type="submission" date="2023-10" db="EMBL/GenBank/DDBJ databases">
        <title>Chromosome-level genome of the transformable northern wattle, Acacia crassicarpa.</title>
        <authorList>
            <person name="Massaro I."/>
            <person name="Sinha N.R."/>
            <person name="Poethig S."/>
            <person name="Leichty A.R."/>
        </authorList>
    </citation>
    <scope>NUCLEOTIDE SEQUENCE</scope>
    <source>
        <strain evidence="3">Acra3RX</strain>
        <tissue evidence="3">Leaf</tissue>
    </source>
</reference>
<dbReference type="SMART" id="SM00271">
    <property type="entry name" value="DnaJ"/>
    <property type="match status" value="1"/>
</dbReference>
<dbReference type="Proteomes" id="UP001293593">
    <property type="component" value="Unassembled WGS sequence"/>
</dbReference>